<sequence length="132" mass="14400">MTVHTTLLPEGWPRPKGYANGIAAQGRWVFVAGMVGWDAQGVFHSDDFAAQTRQALQNVLAVLREAGAGPEHMARMTWYVTNKAEYLGALREVGQAYREVMGAHYPAMAAVEVSGLMEDRAKVEIEVTAVVP</sequence>
<evidence type="ECO:0000313" key="2">
    <source>
        <dbReference type="Proteomes" id="UP000672097"/>
    </source>
</evidence>
<dbReference type="CDD" id="cd00448">
    <property type="entry name" value="YjgF_YER057c_UK114_family"/>
    <property type="match status" value="1"/>
</dbReference>
<dbReference type="RefSeq" id="WP_210806063.1">
    <property type="nucleotide sequence ID" value="NZ_JAGQDG010000001.1"/>
</dbReference>
<dbReference type="InterPro" id="IPR035959">
    <property type="entry name" value="RutC-like_sf"/>
</dbReference>
<gene>
    <name evidence="1" type="ORF">KAK11_03210</name>
</gene>
<keyword evidence="2" id="KW-1185">Reference proteome</keyword>
<proteinExistence type="predicted"/>
<comment type="caution">
    <text evidence="1">The sequence shown here is derived from an EMBL/GenBank/DDBJ whole genome shotgun (WGS) entry which is preliminary data.</text>
</comment>
<dbReference type="Gene3D" id="3.30.1330.40">
    <property type="entry name" value="RutC-like"/>
    <property type="match status" value="1"/>
</dbReference>
<dbReference type="Pfam" id="PF01042">
    <property type="entry name" value="Ribonuc_L-PSP"/>
    <property type="match status" value="1"/>
</dbReference>
<dbReference type="InterPro" id="IPR006175">
    <property type="entry name" value="YjgF/YER057c/UK114"/>
</dbReference>
<dbReference type="PANTHER" id="PTHR43857:SF1">
    <property type="entry name" value="YJGH FAMILY PROTEIN"/>
    <property type="match status" value="1"/>
</dbReference>
<dbReference type="PANTHER" id="PTHR43857">
    <property type="entry name" value="BLR7761 PROTEIN"/>
    <property type="match status" value="1"/>
</dbReference>
<accession>A0ABS5DT66</accession>
<dbReference type="Proteomes" id="UP000672097">
    <property type="component" value="Unassembled WGS sequence"/>
</dbReference>
<protein>
    <submittedName>
        <fullName evidence="1">RidA family protein</fullName>
    </submittedName>
</protein>
<evidence type="ECO:0000313" key="1">
    <source>
        <dbReference type="EMBL" id="MBQ0934324.1"/>
    </source>
</evidence>
<name>A0ABS5DT66_9BURK</name>
<reference evidence="1 2" key="1">
    <citation type="submission" date="2021-04" db="EMBL/GenBank/DDBJ databases">
        <title>The genome sequence of type strain Ideonella paludis KCTC 32238.</title>
        <authorList>
            <person name="Liu Y."/>
        </authorList>
    </citation>
    <scope>NUCLEOTIDE SEQUENCE [LARGE SCALE GENOMIC DNA]</scope>
    <source>
        <strain evidence="1 2">KCTC 32238</strain>
    </source>
</reference>
<organism evidence="1 2">
    <name type="scientific">Ideonella paludis</name>
    <dbReference type="NCBI Taxonomy" id="1233411"/>
    <lineage>
        <taxon>Bacteria</taxon>
        <taxon>Pseudomonadati</taxon>
        <taxon>Pseudomonadota</taxon>
        <taxon>Betaproteobacteria</taxon>
        <taxon>Burkholderiales</taxon>
        <taxon>Sphaerotilaceae</taxon>
        <taxon>Ideonella</taxon>
    </lineage>
</organism>
<dbReference type="SUPFAM" id="SSF55298">
    <property type="entry name" value="YjgF-like"/>
    <property type="match status" value="1"/>
</dbReference>
<dbReference type="EMBL" id="JAGQDG010000001">
    <property type="protein sequence ID" value="MBQ0934324.1"/>
    <property type="molecule type" value="Genomic_DNA"/>
</dbReference>